<feature type="domain" description="Carboxymuconolactone decarboxylase-like" evidence="2">
    <location>
        <begin position="62"/>
        <end position="120"/>
    </location>
</feature>
<dbReference type="GO" id="GO:0051920">
    <property type="term" value="F:peroxiredoxin activity"/>
    <property type="evidence" value="ECO:0007669"/>
    <property type="project" value="InterPro"/>
</dbReference>
<reference evidence="3 4" key="1">
    <citation type="journal article" date="2015" name="Int. J. Syst. Evol. Microbiol.">
        <title>Revisiting Corynebacterium glyciniphilum (ex Kubota et al., 1972) sp. nov., nom. rev., isolated from putrefied banana.</title>
        <authorList>
            <person name="Al-Dilaimi A."/>
            <person name="Bednarz H."/>
            <person name="Lomker A."/>
            <person name="Niehaus K."/>
            <person name="Kalinowski J."/>
            <person name="Ruckert C."/>
        </authorList>
    </citation>
    <scope>NUCLEOTIDE SEQUENCE [LARGE SCALE GENOMIC DNA]</scope>
    <source>
        <strain evidence="3">AJ 3170</strain>
    </source>
</reference>
<dbReference type="eggNOG" id="COG2128">
    <property type="taxonomic scope" value="Bacteria"/>
</dbReference>
<sequence length="195" mass="21136">MNVSGSESASTEGPTRIVRPGEKVPGVRELGVVNHLIARLGARVQGTETMGVFSTIGRARRLFKAWLVYSAAMMPFGYLSRKETELVILRVAHLKGSEYEAAHHRKLGASVGLTDTQIEAMEGESHGQTRRWGVILDAVDQIVTAGEVDESTWSALASYLSDRELVALVMLVTNYSGLATALSVLGTPVDRKRGR</sequence>
<feature type="transmembrane region" description="Helical" evidence="1">
    <location>
        <begin position="165"/>
        <end position="185"/>
    </location>
</feature>
<accession>X5E929</accession>
<dbReference type="HOGENOM" id="CLU_082760_2_1_11"/>
<protein>
    <submittedName>
        <fullName evidence="3">Putative membrane protein</fullName>
    </submittedName>
</protein>
<keyword evidence="1" id="KW-1133">Transmembrane helix</keyword>
<dbReference type="InterPro" id="IPR003779">
    <property type="entry name" value="CMD-like"/>
</dbReference>
<keyword evidence="4" id="KW-1185">Reference proteome</keyword>
<dbReference type="EMBL" id="CP006842">
    <property type="protein sequence ID" value="AHW63940.1"/>
    <property type="molecule type" value="Genomic_DNA"/>
</dbReference>
<proteinExistence type="predicted"/>
<name>X5E929_9CORY</name>
<keyword evidence="1" id="KW-0812">Transmembrane</keyword>
<gene>
    <name evidence="3" type="ORF">CGLY_07475</name>
</gene>
<dbReference type="KEGG" id="cgy:CGLY_07475"/>
<dbReference type="Proteomes" id="UP000023703">
    <property type="component" value="Chromosome"/>
</dbReference>
<evidence type="ECO:0000313" key="3">
    <source>
        <dbReference type="EMBL" id="AHW63940.1"/>
    </source>
</evidence>
<dbReference type="SUPFAM" id="SSF69118">
    <property type="entry name" value="AhpD-like"/>
    <property type="match status" value="1"/>
</dbReference>
<dbReference type="OrthoDB" id="4704294at2"/>
<evidence type="ECO:0000313" key="4">
    <source>
        <dbReference type="Proteomes" id="UP000023703"/>
    </source>
</evidence>
<dbReference type="Gene3D" id="1.20.1290.10">
    <property type="entry name" value="AhpD-like"/>
    <property type="match status" value="1"/>
</dbReference>
<dbReference type="PANTHER" id="PTHR34846:SF5">
    <property type="entry name" value="CARBOXYMUCONOLACTONE DECARBOXYLASE-LIKE DOMAIN-CONTAINING PROTEIN"/>
    <property type="match status" value="1"/>
</dbReference>
<evidence type="ECO:0000259" key="2">
    <source>
        <dbReference type="Pfam" id="PF02627"/>
    </source>
</evidence>
<keyword evidence="1" id="KW-0472">Membrane</keyword>
<organism evidence="3 4">
    <name type="scientific">Corynebacterium glyciniphilum AJ 3170</name>
    <dbReference type="NCBI Taxonomy" id="1404245"/>
    <lineage>
        <taxon>Bacteria</taxon>
        <taxon>Bacillati</taxon>
        <taxon>Actinomycetota</taxon>
        <taxon>Actinomycetes</taxon>
        <taxon>Mycobacteriales</taxon>
        <taxon>Corynebacteriaceae</taxon>
        <taxon>Corynebacterium</taxon>
    </lineage>
</organism>
<dbReference type="RefSeq" id="WP_038548129.1">
    <property type="nucleotide sequence ID" value="NZ_CP006842.1"/>
</dbReference>
<dbReference type="Pfam" id="PF02627">
    <property type="entry name" value="CMD"/>
    <property type="match status" value="1"/>
</dbReference>
<dbReference type="InterPro" id="IPR029032">
    <property type="entry name" value="AhpD-like"/>
</dbReference>
<dbReference type="AlphaFoldDB" id="X5E929"/>
<dbReference type="STRING" id="1404245.CGLY_07475"/>
<dbReference type="PANTHER" id="PTHR34846">
    <property type="entry name" value="4-CARBOXYMUCONOLACTONE DECARBOXYLASE FAMILY PROTEIN (AFU_ORTHOLOGUE AFUA_6G11590)"/>
    <property type="match status" value="1"/>
</dbReference>
<evidence type="ECO:0000256" key="1">
    <source>
        <dbReference type="SAM" id="Phobius"/>
    </source>
</evidence>